<dbReference type="RefSeq" id="WP_183614605.1">
    <property type="nucleotide sequence ID" value="NZ_JACICY010000010.1"/>
</dbReference>
<dbReference type="Pfam" id="PF01575">
    <property type="entry name" value="MaoC_dehydratas"/>
    <property type="match status" value="1"/>
</dbReference>
<keyword evidence="3" id="KW-1185">Reference proteome</keyword>
<dbReference type="Gene3D" id="3.10.129.10">
    <property type="entry name" value="Hotdog Thioesterase"/>
    <property type="match status" value="1"/>
</dbReference>
<evidence type="ECO:0000313" key="2">
    <source>
        <dbReference type="EMBL" id="MBB3862111.1"/>
    </source>
</evidence>
<organism evidence="2 3">
    <name type="scientific">Novosphingobium hassiacum</name>
    <dbReference type="NCBI Taxonomy" id="173676"/>
    <lineage>
        <taxon>Bacteria</taxon>
        <taxon>Pseudomonadati</taxon>
        <taxon>Pseudomonadota</taxon>
        <taxon>Alphaproteobacteria</taxon>
        <taxon>Sphingomonadales</taxon>
        <taxon>Sphingomonadaceae</taxon>
        <taxon>Novosphingobium</taxon>
    </lineage>
</organism>
<feature type="domain" description="MaoC-like" evidence="1">
    <location>
        <begin position="37"/>
        <end position="143"/>
    </location>
</feature>
<dbReference type="SUPFAM" id="SSF54637">
    <property type="entry name" value="Thioesterase/thiol ester dehydrase-isomerase"/>
    <property type="match status" value="1"/>
</dbReference>
<evidence type="ECO:0000313" key="3">
    <source>
        <dbReference type="Proteomes" id="UP000562395"/>
    </source>
</evidence>
<name>A0A7W6EXB7_9SPHN</name>
<evidence type="ECO:0000259" key="1">
    <source>
        <dbReference type="Pfam" id="PF01575"/>
    </source>
</evidence>
<dbReference type="PANTHER" id="PTHR43664:SF1">
    <property type="entry name" value="BETA-METHYLMALYL-COA DEHYDRATASE"/>
    <property type="match status" value="1"/>
</dbReference>
<protein>
    <submittedName>
        <fullName evidence="2">Acyl dehydratase</fullName>
    </submittedName>
</protein>
<proteinExistence type="predicted"/>
<sequence length="179" mass="19837">MAAPRIGGRPFFDAARRTSCMNNQATPKMLWLEDLSVGQRFRFGDYPVTREEVIAFATAYDPQPFHLDDEAAAANPLLGKLCASGMHTLSMSHLLQMRGFDEVGIKPLAGAGMDEMRLHQPVFPGDVLHIEVEIVEARPIRSSQDRGLLSYLTTASNQNDQAVLTYRSTLFMARKPQAA</sequence>
<dbReference type="InterPro" id="IPR002539">
    <property type="entry name" value="MaoC-like_dom"/>
</dbReference>
<comment type="caution">
    <text evidence="2">The sequence shown here is derived from an EMBL/GenBank/DDBJ whole genome shotgun (WGS) entry which is preliminary data.</text>
</comment>
<dbReference type="CDD" id="cd03454">
    <property type="entry name" value="YdeM"/>
    <property type="match status" value="1"/>
</dbReference>
<accession>A0A7W6EXB7</accession>
<dbReference type="Proteomes" id="UP000562395">
    <property type="component" value="Unassembled WGS sequence"/>
</dbReference>
<dbReference type="EMBL" id="JACICY010000010">
    <property type="protein sequence ID" value="MBB3862111.1"/>
    <property type="molecule type" value="Genomic_DNA"/>
</dbReference>
<dbReference type="InterPro" id="IPR052342">
    <property type="entry name" value="MCH/BMMD"/>
</dbReference>
<dbReference type="InterPro" id="IPR029069">
    <property type="entry name" value="HotDog_dom_sf"/>
</dbReference>
<dbReference type="AlphaFoldDB" id="A0A7W6EXB7"/>
<dbReference type="PANTHER" id="PTHR43664">
    <property type="entry name" value="MONOAMINE OXIDASE-RELATED"/>
    <property type="match status" value="1"/>
</dbReference>
<reference evidence="2 3" key="1">
    <citation type="submission" date="2020-08" db="EMBL/GenBank/DDBJ databases">
        <title>Genomic Encyclopedia of Type Strains, Phase IV (KMG-IV): sequencing the most valuable type-strain genomes for metagenomic binning, comparative biology and taxonomic classification.</title>
        <authorList>
            <person name="Goeker M."/>
        </authorList>
    </citation>
    <scope>NUCLEOTIDE SEQUENCE [LARGE SCALE GENOMIC DNA]</scope>
    <source>
        <strain evidence="2 3">DSM 14552</strain>
    </source>
</reference>
<gene>
    <name evidence="2" type="ORF">GGQ88_003409</name>
</gene>